<comment type="catalytic activity">
    <reaction evidence="1">
        <text>Release of the N-terminal residue from a tripeptide.</text>
        <dbReference type="EC" id="3.4.11.4"/>
    </reaction>
</comment>
<name>A0A5C8EXI3_BRAPL</name>
<dbReference type="OrthoDB" id="9804934at2"/>
<dbReference type="GO" id="GO:0006508">
    <property type="term" value="P:proteolysis"/>
    <property type="evidence" value="ECO:0007669"/>
    <property type="project" value="UniProtKB-UniRule"/>
</dbReference>
<dbReference type="PANTHER" id="PTHR42994:SF1">
    <property type="entry name" value="PEPTIDASE T"/>
    <property type="match status" value="1"/>
</dbReference>
<dbReference type="EC" id="3.4.11.4" evidence="4 13"/>
<feature type="binding site" evidence="15">
    <location>
        <position position="199"/>
    </location>
    <ligand>
        <name>Zn(2+)</name>
        <dbReference type="ChEBI" id="CHEBI:29105"/>
        <label>1</label>
    </ligand>
</feature>
<dbReference type="InterPro" id="IPR010161">
    <property type="entry name" value="Peptidase_M20B"/>
</dbReference>
<dbReference type="InterPro" id="IPR036264">
    <property type="entry name" value="Bact_exopeptidase_dim_dom"/>
</dbReference>
<comment type="cofactor">
    <cofactor evidence="15">
        <name>Zn(2+)</name>
        <dbReference type="ChEBI" id="CHEBI:29105"/>
    </cofactor>
    <text evidence="15">Binds 2 Zn(2+) ions per subunit.</text>
</comment>
<dbReference type="GO" id="GO:0008237">
    <property type="term" value="F:metallopeptidase activity"/>
    <property type="evidence" value="ECO:0007669"/>
    <property type="project" value="UniProtKB-KW"/>
</dbReference>
<dbReference type="PIRSF" id="PIRSF037215">
    <property type="entry name" value="Peptidase_M20B"/>
    <property type="match status" value="1"/>
</dbReference>
<dbReference type="Pfam" id="PF01546">
    <property type="entry name" value="Peptidase_M20"/>
    <property type="match status" value="1"/>
</dbReference>
<dbReference type="NCBIfam" id="NF009920">
    <property type="entry name" value="PRK13381.1"/>
    <property type="match status" value="1"/>
</dbReference>
<feature type="binding site" evidence="15">
    <location>
        <position position="177"/>
    </location>
    <ligand>
        <name>Zn(2+)</name>
        <dbReference type="ChEBI" id="CHEBI:29105"/>
        <label>2</label>
    </ligand>
</feature>
<dbReference type="PANTHER" id="PTHR42994">
    <property type="entry name" value="PEPTIDASE T"/>
    <property type="match status" value="1"/>
</dbReference>
<dbReference type="NCBIfam" id="TIGR01882">
    <property type="entry name" value="peptidase-T"/>
    <property type="match status" value="1"/>
</dbReference>
<feature type="active site" description="Proton acceptor" evidence="14">
    <location>
        <position position="176"/>
    </location>
</feature>
<evidence type="ECO:0000256" key="6">
    <source>
        <dbReference type="ARBA" id="ARBA00022490"/>
    </source>
</evidence>
<dbReference type="AlphaFoldDB" id="A0A5C8EXI3"/>
<keyword evidence="7" id="KW-0645">Protease</keyword>
<keyword evidence="10 15" id="KW-0862">Zinc</keyword>
<evidence type="ECO:0000313" key="17">
    <source>
        <dbReference type="EMBL" id="TXJ42183.1"/>
    </source>
</evidence>
<evidence type="ECO:0000256" key="13">
    <source>
        <dbReference type="NCBIfam" id="TIGR01882"/>
    </source>
</evidence>
<feature type="active site" evidence="14">
    <location>
        <position position="81"/>
    </location>
</feature>
<dbReference type="GO" id="GO:0008270">
    <property type="term" value="F:zinc ion binding"/>
    <property type="evidence" value="ECO:0007669"/>
    <property type="project" value="InterPro"/>
</dbReference>
<evidence type="ECO:0000256" key="4">
    <source>
        <dbReference type="ARBA" id="ARBA00012563"/>
    </source>
</evidence>
<sequence length="410" mass="46507">MKAHERFIKYTTFDTSSSSANNNKTPSSMGQRVFAEYLLKELKDLGVDNSYIDEKSFVYATIPATKGKENKPKIGFIAHLDTVEDVSGKDIKANIIKDYDGKDIVLNKEKDIIFSAKDFNNLNKYIGYDLIVTDGTTLLGADDKAGIAEIMTMAETIMKDKSIEHGEIKIAFTPDEEIGSGIEYFNVEGFGADFAYTVDGGELGEIEYENFNAASCNVIINGVNVHPGYAKNKMKNALLLAIEFNNMLPQNEKPEYTENYEGFYHLSSIEGNEENAKLEYIIRDHNREKFENKKEFIKNICEFLNKKYGENTFEIEIKDSYYNMKEKILPHMHLIENAKKAFNECGVKERIVPIRGGTDGARLSFRNLPCPNLSAGGENFHSRFEYIPVQSLEKMTEVLLKIVDIYANYQ</sequence>
<dbReference type="Proteomes" id="UP000323176">
    <property type="component" value="Unassembled WGS sequence"/>
</dbReference>
<evidence type="ECO:0000256" key="8">
    <source>
        <dbReference type="ARBA" id="ARBA00022723"/>
    </source>
</evidence>
<evidence type="ECO:0000256" key="7">
    <source>
        <dbReference type="ARBA" id="ARBA00022670"/>
    </source>
</evidence>
<comment type="caution">
    <text evidence="17">The sequence shown here is derived from an EMBL/GenBank/DDBJ whole genome shotgun (WGS) entry which is preliminary data.</text>
</comment>
<feature type="binding site" evidence="15">
    <location>
        <position position="79"/>
    </location>
    <ligand>
        <name>Zn(2+)</name>
        <dbReference type="ChEBI" id="CHEBI:29105"/>
        <label>1</label>
    </ligand>
</feature>
<dbReference type="CDD" id="cd03892">
    <property type="entry name" value="M20_peptT"/>
    <property type="match status" value="1"/>
</dbReference>
<evidence type="ECO:0000256" key="12">
    <source>
        <dbReference type="ARBA" id="ARBA00071329"/>
    </source>
</evidence>
<dbReference type="GO" id="GO:0045148">
    <property type="term" value="F:tripeptide aminopeptidase activity"/>
    <property type="evidence" value="ECO:0007669"/>
    <property type="project" value="UniProtKB-UniRule"/>
</dbReference>
<keyword evidence="5 17" id="KW-0031">Aminopeptidase</keyword>
<proteinExistence type="inferred from homology"/>
<dbReference type="GO" id="GO:0006518">
    <property type="term" value="P:peptide metabolic process"/>
    <property type="evidence" value="ECO:0007669"/>
    <property type="project" value="InterPro"/>
</dbReference>
<dbReference type="NCBIfam" id="NF003976">
    <property type="entry name" value="PRK05469.1"/>
    <property type="match status" value="1"/>
</dbReference>
<gene>
    <name evidence="17" type="primary">pepT</name>
    <name evidence="17" type="ORF">EPJ72_05700</name>
</gene>
<dbReference type="Gene3D" id="3.40.630.10">
    <property type="entry name" value="Zn peptidases"/>
    <property type="match status" value="1"/>
</dbReference>
<reference evidence="17 18" key="1">
    <citation type="journal article" date="1992" name="Lakartidningen">
        <title>[Penicillin V and not amoxicillin is the first choice preparation in acute otitis].</title>
        <authorList>
            <person name="Kamme C."/>
            <person name="Lundgren K."/>
            <person name="Prellner K."/>
        </authorList>
    </citation>
    <scope>NUCLEOTIDE SEQUENCE [LARGE SCALE GENOMIC DNA]</scope>
    <source>
        <strain evidence="17 18">PC5538III-hc</strain>
    </source>
</reference>
<dbReference type="FunFam" id="3.30.70.360:FF:000002">
    <property type="entry name" value="Peptidase T"/>
    <property type="match status" value="1"/>
</dbReference>
<organism evidence="17 18">
    <name type="scientific">Brachyspira pilosicoli</name>
    <name type="common">Serpulina pilosicoli</name>
    <dbReference type="NCBI Taxonomy" id="52584"/>
    <lineage>
        <taxon>Bacteria</taxon>
        <taxon>Pseudomonadati</taxon>
        <taxon>Spirochaetota</taxon>
        <taxon>Spirochaetia</taxon>
        <taxon>Brachyspirales</taxon>
        <taxon>Brachyspiraceae</taxon>
        <taxon>Brachyspira</taxon>
    </lineage>
</organism>
<feature type="domain" description="Peptidase M20 dimerisation" evidence="16">
    <location>
        <begin position="208"/>
        <end position="310"/>
    </location>
</feature>
<dbReference type="Gene3D" id="3.30.70.360">
    <property type="match status" value="1"/>
</dbReference>
<evidence type="ECO:0000256" key="15">
    <source>
        <dbReference type="PIRSR" id="PIRSR037215-2"/>
    </source>
</evidence>
<dbReference type="PROSITE" id="PS00758">
    <property type="entry name" value="ARGE_DAPE_CPG2_1"/>
    <property type="match status" value="1"/>
</dbReference>
<evidence type="ECO:0000256" key="2">
    <source>
        <dbReference type="ARBA" id="ARBA00004496"/>
    </source>
</evidence>
<evidence type="ECO:0000256" key="3">
    <source>
        <dbReference type="ARBA" id="ARBA00009692"/>
    </source>
</evidence>
<evidence type="ECO:0000256" key="11">
    <source>
        <dbReference type="ARBA" id="ARBA00023049"/>
    </source>
</evidence>
<evidence type="ECO:0000256" key="5">
    <source>
        <dbReference type="ARBA" id="ARBA00022438"/>
    </source>
</evidence>
<evidence type="ECO:0000256" key="9">
    <source>
        <dbReference type="ARBA" id="ARBA00022801"/>
    </source>
</evidence>
<comment type="similarity">
    <text evidence="3">Belongs to the peptidase M20B family.</text>
</comment>
<evidence type="ECO:0000256" key="1">
    <source>
        <dbReference type="ARBA" id="ARBA00000870"/>
    </source>
</evidence>
<evidence type="ECO:0000313" key="18">
    <source>
        <dbReference type="Proteomes" id="UP000323176"/>
    </source>
</evidence>
<feature type="binding site" evidence="15">
    <location>
        <position position="142"/>
    </location>
    <ligand>
        <name>Zn(2+)</name>
        <dbReference type="ChEBI" id="CHEBI:29105"/>
        <label>1</label>
    </ligand>
</feature>
<evidence type="ECO:0000259" key="16">
    <source>
        <dbReference type="Pfam" id="PF07687"/>
    </source>
</evidence>
<dbReference type="InterPro" id="IPR001261">
    <property type="entry name" value="ArgE/DapE_CS"/>
</dbReference>
<keyword evidence="8 15" id="KW-0479">Metal-binding</keyword>
<dbReference type="Pfam" id="PF07687">
    <property type="entry name" value="M20_dimer"/>
    <property type="match status" value="1"/>
</dbReference>
<keyword evidence="11" id="KW-0482">Metalloprotease</keyword>
<protein>
    <recommendedName>
        <fullName evidence="12 13">Peptidase T</fullName>
        <ecNumber evidence="4 13">3.4.11.4</ecNumber>
    </recommendedName>
</protein>
<evidence type="ECO:0000256" key="10">
    <source>
        <dbReference type="ARBA" id="ARBA00022833"/>
    </source>
</evidence>
<dbReference type="SUPFAM" id="SSF55031">
    <property type="entry name" value="Bacterial exopeptidase dimerisation domain"/>
    <property type="match status" value="1"/>
</dbReference>
<dbReference type="EMBL" id="SAXY01000035">
    <property type="protein sequence ID" value="TXJ42183.1"/>
    <property type="molecule type" value="Genomic_DNA"/>
</dbReference>
<evidence type="ECO:0000256" key="14">
    <source>
        <dbReference type="PIRSR" id="PIRSR037215-1"/>
    </source>
</evidence>
<dbReference type="InterPro" id="IPR011650">
    <property type="entry name" value="Peptidase_M20_dimer"/>
</dbReference>
<feature type="binding site" evidence="15">
    <location>
        <position position="381"/>
    </location>
    <ligand>
        <name>Zn(2+)</name>
        <dbReference type="ChEBI" id="CHEBI:29105"/>
        <label>2</label>
    </ligand>
</feature>
<feature type="binding site" evidence="15">
    <location>
        <position position="142"/>
    </location>
    <ligand>
        <name>Zn(2+)</name>
        <dbReference type="ChEBI" id="CHEBI:29105"/>
        <label>2</label>
    </ligand>
</feature>
<keyword evidence="9 17" id="KW-0378">Hydrolase</keyword>
<keyword evidence="6" id="KW-0963">Cytoplasm</keyword>
<accession>A0A5C8EXI3</accession>
<comment type="subcellular location">
    <subcellularLocation>
        <location evidence="2">Cytoplasm</location>
    </subcellularLocation>
</comment>
<dbReference type="GO" id="GO:0005829">
    <property type="term" value="C:cytosol"/>
    <property type="evidence" value="ECO:0007669"/>
    <property type="project" value="TreeGrafter"/>
</dbReference>
<dbReference type="PROSITE" id="PS00759">
    <property type="entry name" value="ARGE_DAPE_CPG2_2"/>
    <property type="match status" value="1"/>
</dbReference>
<dbReference type="InterPro" id="IPR002933">
    <property type="entry name" value="Peptidase_M20"/>
</dbReference>
<dbReference type="SUPFAM" id="SSF53187">
    <property type="entry name" value="Zn-dependent exopeptidases"/>
    <property type="match status" value="1"/>
</dbReference>